<dbReference type="PANTHER" id="PTHR43619:SF2">
    <property type="entry name" value="S-ADENOSYL-L-METHIONINE-DEPENDENT METHYLTRANSFERASES SUPERFAMILY PROTEIN"/>
    <property type="match status" value="1"/>
</dbReference>
<name>A0A7Y9DRP4_9PSEU</name>
<dbReference type="PANTHER" id="PTHR43619">
    <property type="entry name" value="S-ADENOSYL-L-METHIONINE-DEPENDENT METHYLTRANSFERASE YKTD-RELATED"/>
    <property type="match status" value="1"/>
</dbReference>
<evidence type="ECO:0000313" key="4">
    <source>
        <dbReference type="Proteomes" id="UP000535890"/>
    </source>
</evidence>
<keyword evidence="2 3" id="KW-0808">Transferase</keyword>
<reference evidence="3 4" key="1">
    <citation type="submission" date="2020-07" db="EMBL/GenBank/DDBJ databases">
        <title>Sequencing the genomes of 1000 actinobacteria strains.</title>
        <authorList>
            <person name="Klenk H.-P."/>
        </authorList>
    </citation>
    <scope>NUCLEOTIDE SEQUENCE [LARGE SCALE GENOMIC DNA]</scope>
    <source>
        <strain evidence="3 4">DSM 45772</strain>
    </source>
</reference>
<keyword evidence="1 3" id="KW-0489">Methyltransferase</keyword>
<dbReference type="Gene3D" id="3.40.50.150">
    <property type="entry name" value="Vaccinia Virus protein VP39"/>
    <property type="match status" value="1"/>
</dbReference>
<dbReference type="SUPFAM" id="SSF53335">
    <property type="entry name" value="S-adenosyl-L-methionine-dependent methyltransferases"/>
    <property type="match status" value="1"/>
</dbReference>
<proteinExistence type="predicted"/>
<dbReference type="GO" id="GO:0032259">
    <property type="term" value="P:methylation"/>
    <property type="evidence" value="ECO:0007669"/>
    <property type="project" value="UniProtKB-KW"/>
</dbReference>
<accession>A0A7Y9DRP4</accession>
<sequence length="260" mass="28291">MTVRLEREQRTMLWTLTMHAHDAASAHPILGDRYAADLLARVDDPPDLGLSLGGNTPLICARAKLIDDAARTWLAQHDEAVVLHLGCGLDSRVLRLDPGPGVRWFDVDQEPVIDLRRRLYASAPSTTVAGDVTDPSFFEQFPDDGPRLVIAEGLLMYLDPTGVRAVIDGALTPGSTLVADTVAPWVTWVAGLQPAMRAADTSFRSSTADLARVAPRLVDEQSLVDATATRTDGLTSTTVRLFALVPHARYAMVLQRYETP</sequence>
<evidence type="ECO:0000313" key="3">
    <source>
        <dbReference type="EMBL" id="NYD34154.1"/>
    </source>
</evidence>
<dbReference type="Pfam" id="PF04072">
    <property type="entry name" value="LCM"/>
    <property type="match status" value="1"/>
</dbReference>
<dbReference type="InterPro" id="IPR007213">
    <property type="entry name" value="Ppm1/Ppm2/Tcmp"/>
</dbReference>
<gene>
    <name evidence="3" type="ORF">BJ983_000256</name>
</gene>
<protein>
    <submittedName>
        <fullName evidence="3">O-methyltransferase</fullName>
        <ecNumber evidence="3">2.1.1.-</ecNumber>
    </submittedName>
</protein>
<dbReference type="EMBL" id="JACCBN010000001">
    <property type="protein sequence ID" value="NYD34154.1"/>
    <property type="molecule type" value="Genomic_DNA"/>
</dbReference>
<dbReference type="EC" id="2.1.1.-" evidence="3"/>
<evidence type="ECO:0000256" key="1">
    <source>
        <dbReference type="ARBA" id="ARBA00022603"/>
    </source>
</evidence>
<keyword evidence="4" id="KW-1185">Reference proteome</keyword>
<comment type="caution">
    <text evidence="3">The sequence shown here is derived from an EMBL/GenBank/DDBJ whole genome shotgun (WGS) entry which is preliminary data.</text>
</comment>
<dbReference type="RefSeq" id="WP_179792135.1">
    <property type="nucleotide sequence ID" value="NZ_BAABHP010000012.1"/>
</dbReference>
<dbReference type="AlphaFoldDB" id="A0A7Y9DRP4"/>
<dbReference type="InterPro" id="IPR029063">
    <property type="entry name" value="SAM-dependent_MTases_sf"/>
</dbReference>
<dbReference type="GO" id="GO:0008168">
    <property type="term" value="F:methyltransferase activity"/>
    <property type="evidence" value="ECO:0007669"/>
    <property type="project" value="UniProtKB-KW"/>
</dbReference>
<dbReference type="Proteomes" id="UP000535890">
    <property type="component" value="Unassembled WGS sequence"/>
</dbReference>
<organism evidence="3 4">
    <name type="scientific">Actinomycetospora corticicola</name>
    <dbReference type="NCBI Taxonomy" id="663602"/>
    <lineage>
        <taxon>Bacteria</taxon>
        <taxon>Bacillati</taxon>
        <taxon>Actinomycetota</taxon>
        <taxon>Actinomycetes</taxon>
        <taxon>Pseudonocardiales</taxon>
        <taxon>Pseudonocardiaceae</taxon>
        <taxon>Actinomycetospora</taxon>
    </lineage>
</organism>
<evidence type="ECO:0000256" key="2">
    <source>
        <dbReference type="ARBA" id="ARBA00022679"/>
    </source>
</evidence>